<accession>A0A6L2N032</accession>
<dbReference type="InterPro" id="IPR043502">
    <property type="entry name" value="DNA/RNA_pol_sf"/>
</dbReference>
<dbReference type="InterPro" id="IPR045358">
    <property type="entry name" value="Ty3_capsid"/>
</dbReference>
<dbReference type="Pfam" id="PF17919">
    <property type="entry name" value="RT_RNaseH_2"/>
    <property type="match status" value="1"/>
</dbReference>
<comment type="caution">
    <text evidence="3">The sequence shown here is derived from an EMBL/GenBank/DDBJ whole genome shotgun (WGS) entry which is preliminary data.</text>
</comment>
<dbReference type="InterPro" id="IPR053134">
    <property type="entry name" value="RNA-dir_DNA_polymerase"/>
</dbReference>
<organism evidence="3">
    <name type="scientific">Tanacetum cinerariifolium</name>
    <name type="common">Dalmatian daisy</name>
    <name type="synonym">Chrysanthemum cinerariifolium</name>
    <dbReference type="NCBI Taxonomy" id="118510"/>
    <lineage>
        <taxon>Eukaryota</taxon>
        <taxon>Viridiplantae</taxon>
        <taxon>Streptophyta</taxon>
        <taxon>Embryophyta</taxon>
        <taxon>Tracheophyta</taxon>
        <taxon>Spermatophyta</taxon>
        <taxon>Magnoliopsida</taxon>
        <taxon>eudicotyledons</taxon>
        <taxon>Gunneridae</taxon>
        <taxon>Pentapetalae</taxon>
        <taxon>asterids</taxon>
        <taxon>campanulids</taxon>
        <taxon>Asterales</taxon>
        <taxon>Asteraceae</taxon>
        <taxon>Asteroideae</taxon>
        <taxon>Anthemideae</taxon>
        <taxon>Anthemidinae</taxon>
        <taxon>Tanacetum</taxon>
    </lineage>
</organism>
<sequence>MLDEPTMEKVPQTQEEGTEVDKYTARFHELAKMLPHMISTEEKKIDRHIRGLVPEIKRMIPSSNPTTLSRGHIMAHTLNVLNATSIMWEIVQGVRIAGRQVILQRYARTKKKMATMEGGYHQLKVREDDVPKTPFLTRPYLDKFLIVFIDDILIYSRSKAEHEQHLNTILSLLNDEKLYTKFSKCEFWLRGKKEAFQTLKNKLCDAPILSLPKGPENFVVYCDALHKGLGCALMQRDKVIAHASRQLKKHEKNYTMHDLELGATIFALKI</sequence>
<name>A0A6L2N032_TANCI</name>
<dbReference type="PANTHER" id="PTHR24559">
    <property type="entry name" value="TRANSPOSON TY3-I GAG-POL POLYPROTEIN"/>
    <property type="match status" value="1"/>
</dbReference>
<dbReference type="EMBL" id="BKCJ010007786">
    <property type="protein sequence ID" value="GEU78999.1"/>
    <property type="molecule type" value="Genomic_DNA"/>
</dbReference>
<dbReference type="InterPro" id="IPR043128">
    <property type="entry name" value="Rev_trsase/Diguanyl_cyclase"/>
</dbReference>
<dbReference type="AlphaFoldDB" id="A0A6L2N032"/>
<dbReference type="Pfam" id="PF19259">
    <property type="entry name" value="Ty3_capsid"/>
    <property type="match status" value="1"/>
</dbReference>
<evidence type="ECO:0000259" key="2">
    <source>
        <dbReference type="Pfam" id="PF19259"/>
    </source>
</evidence>
<gene>
    <name evidence="3" type="ORF">Tci_050977</name>
</gene>
<feature type="domain" description="Reverse transcriptase/retrotransposon-derived protein RNase H-like" evidence="1">
    <location>
        <begin position="188"/>
        <end position="269"/>
    </location>
</feature>
<evidence type="ECO:0008006" key="4">
    <source>
        <dbReference type="Google" id="ProtNLM"/>
    </source>
</evidence>
<evidence type="ECO:0000313" key="3">
    <source>
        <dbReference type="EMBL" id="GEU78999.1"/>
    </source>
</evidence>
<evidence type="ECO:0000259" key="1">
    <source>
        <dbReference type="Pfam" id="PF17919"/>
    </source>
</evidence>
<reference evidence="3" key="1">
    <citation type="journal article" date="2019" name="Sci. Rep.">
        <title>Draft genome of Tanacetum cinerariifolium, the natural source of mosquito coil.</title>
        <authorList>
            <person name="Yamashiro T."/>
            <person name="Shiraishi A."/>
            <person name="Satake H."/>
            <person name="Nakayama K."/>
        </authorList>
    </citation>
    <scope>NUCLEOTIDE SEQUENCE</scope>
</reference>
<protein>
    <recommendedName>
        <fullName evidence="4">Reverse transcriptase domain-containing protein</fullName>
    </recommendedName>
</protein>
<dbReference type="PANTHER" id="PTHR24559:SF444">
    <property type="entry name" value="REVERSE TRANSCRIPTASE DOMAIN-CONTAINING PROTEIN"/>
    <property type="match status" value="1"/>
</dbReference>
<dbReference type="SUPFAM" id="SSF56672">
    <property type="entry name" value="DNA/RNA polymerases"/>
    <property type="match status" value="1"/>
</dbReference>
<dbReference type="InterPro" id="IPR041577">
    <property type="entry name" value="RT_RNaseH_2"/>
</dbReference>
<dbReference type="Gene3D" id="3.30.70.270">
    <property type="match status" value="1"/>
</dbReference>
<proteinExistence type="predicted"/>
<feature type="domain" description="Ty3 transposon capsid-like protein" evidence="2">
    <location>
        <begin position="7"/>
        <end position="72"/>
    </location>
</feature>